<dbReference type="InterPro" id="IPR039662">
    <property type="entry name" value="Cohesin_Scc3/SA"/>
</dbReference>
<dbReference type="RefSeq" id="XP_006823233.1">
    <property type="nucleotide sequence ID" value="XM_006823170.1"/>
</dbReference>
<keyword evidence="2" id="KW-1133">Transmembrane helix</keyword>
<evidence type="ECO:0000313" key="3">
    <source>
        <dbReference type="Proteomes" id="UP000694865"/>
    </source>
</evidence>
<protein>
    <submittedName>
        <fullName evidence="4">Cohesin subunit SA-2-like</fullName>
    </submittedName>
</protein>
<comment type="similarity">
    <text evidence="1">Belongs to the SCC3 family.</text>
</comment>
<feature type="transmembrane region" description="Helical" evidence="2">
    <location>
        <begin position="106"/>
        <end position="128"/>
    </location>
</feature>
<keyword evidence="2" id="KW-0812">Transmembrane</keyword>
<organism evidence="3 4">
    <name type="scientific">Saccoglossus kowalevskii</name>
    <name type="common">Acorn worm</name>
    <dbReference type="NCBI Taxonomy" id="10224"/>
    <lineage>
        <taxon>Eukaryota</taxon>
        <taxon>Metazoa</taxon>
        <taxon>Hemichordata</taxon>
        <taxon>Enteropneusta</taxon>
        <taxon>Harrimaniidae</taxon>
        <taxon>Saccoglossus</taxon>
    </lineage>
</organism>
<reference evidence="4" key="1">
    <citation type="submission" date="2025-08" db="UniProtKB">
        <authorList>
            <consortium name="RefSeq"/>
        </authorList>
    </citation>
    <scope>IDENTIFICATION</scope>
    <source>
        <tissue evidence="4">Testes</tissue>
    </source>
</reference>
<feature type="non-terminal residue" evidence="4">
    <location>
        <position position="1"/>
    </location>
</feature>
<keyword evidence="3" id="KW-1185">Reference proteome</keyword>
<evidence type="ECO:0000313" key="4">
    <source>
        <dbReference type="RefSeq" id="XP_006823233.1"/>
    </source>
</evidence>
<evidence type="ECO:0000256" key="2">
    <source>
        <dbReference type="SAM" id="Phobius"/>
    </source>
</evidence>
<proteinExistence type="inferred from homology"/>
<dbReference type="PANTHER" id="PTHR11199">
    <property type="entry name" value="STROMAL ANTIGEN"/>
    <property type="match status" value="1"/>
</dbReference>
<evidence type="ECO:0000256" key="1">
    <source>
        <dbReference type="ARBA" id="ARBA00005486"/>
    </source>
</evidence>
<dbReference type="Proteomes" id="UP000694865">
    <property type="component" value="Unplaced"/>
</dbReference>
<keyword evidence="2" id="KW-0472">Membrane</keyword>
<dbReference type="PANTHER" id="PTHR11199:SF0">
    <property type="entry name" value="LD34181P-RELATED"/>
    <property type="match status" value="1"/>
</dbReference>
<accession>A0ABM0MT92</accession>
<sequence>SDMKKLRKRVSETIKQGNNLMLINSNTAVKEESFITVCDLLVTFSKQLGKNAAVLSSLIYTPDRDLQDNVTSFITENIFVEEDDAHHDDEEDDSAKIEMLHKRRNLLACFCKLIVFNIIEMKAAASVFKHYMKYYNDYGDIIKMTLAKSREINKVDCARTLGLSLTQVHQFSNCSI</sequence>
<gene>
    <name evidence="4" type="primary">LOC102802566</name>
</gene>
<name>A0ABM0MT92_SACKO</name>
<dbReference type="GeneID" id="102802566"/>